<comment type="catalytic activity">
    <reaction evidence="8">
        <text>L-tyrosyl-[protein] + UTP = O-(5'-uridylyl)-L-tyrosyl-[protein] + diphosphate</text>
        <dbReference type="Rhea" id="RHEA:83887"/>
        <dbReference type="Rhea" id="RHEA-COMP:10136"/>
        <dbReference type="Rhea" id="RHEA-COMP:20238"/>
        <dbReference type="ChEBI" id="CHEBI:33019"/>
        <dbReference type="ChEBI" id="CHEBI:46398"/>
        <dbReference type="ChEBI" id="CHEBI:46858"/>
        <dbReference type="ChEBI" id="CHEBI:90602"/>
    </reaction>
</comment>
<feature type="binding site" evidence="8">
    <location>
        <position position="134"/>
    </location>
    <ligand>
        <name>ATP</name>
        <dbReference type="ChEBI" id="CHEBI:30616"/>
    </ligand>
</feature>
<keyword evidence="6 8" id="KW-0067">ATP-binding</keyword>
<evidence type="ECO:0000256" key="7">
    <source>
        <dbReference type="ARBA" id="ARBA00022842"/>
    </source>
</evidence>
<accession>A0A7D7QUY9</accession>
<evidence type="ECO:0000313" key="12">
    <source>
        <dbReference type="Proteomes" id="UP000539710"/>
    </source>
</evidence>
<dbReference type="PANTHER" id="PTHR32057:SF14">
    <property type="entry name" value="PROTEIN ADENYLYLTRANSFERASE SELO, MITOCHONDRIAL"/>
    <property type="match status" value="1"/>
</dbReference>
<comment type="catalytic activity">
    <reaction evidence="8">
        <text>L-seryl-[protein] + ATP = 3-O-(5'-adenylyl)-L-seryl-[protein] + diphosphate</text>
        <dbReference type="Rhea" id="RHEA:58120"/>
        <dbReference type="Rhea" id="RHEA-COMP:9863"/>
        <dbReference type="Rhea" id="RHEA-COMP:15073"/>
        <dbReference type="ChEBI" id="CHEBI:29999"/>
        <dbReference type="ChEBI" id="CHEBI:30616"/>
        <dbReference type="ChEBI" id="CHEBI:33019"/>
        <dbReference type="ChEBI" id="CHEBI:142516"/>
        <dbReference type="EC" id="2.7.7.108"/>
    </reaction>
</comment>
<gene>
    <name evidence="8" type="primary">ydiU</name>
    <name evidence="8" type="synonym">selO</name>
    <name evidence="10" type="ORF">H1R16_07920</name>
    <name evidence="9" type="ORF">H2507_07520</name>
</gene>
<feature type="active site" description="Proton acceptor" evidence="8">
    <location>
        <position position="268"/>
    </location>
</feature>
<keyword evidence="4 8" id="KW-0479">Metal-binding</keyword>
<feature type="binding site" evidence="8">
    <location>
        <position position="278"/>
    </location>
    <ligand>
        <name>Mg(2+)</name>
        <dbReference type="ChEBI" id="CHEBI:18420"/>
    </ligand>
</feature>
<feature type="binding site" evidence="8">
    <location>
        <position position="100"/>
    </location>
    <ligand>
        <name>ATP</name>
        <dbReference type="ChEBI" id="CHEBI:30616"/>
    </ligand>
</feature>
<evidence type="ECO:0000256" key="6">
    <source>
        <dbReference type="ARBA" id="ARBA00022840"/>
    </source>
</evidence>
<keyword evidence="2 8" id="KW-0808">Transferase</keyword>
<comment type="catalytic activity">
    <reaction evidence="8">
        <text>L-seryl-[protein] + UTP = O-(5'-uridylyl)-L-seryl-[protein] + diphosphate</text>
        <dbReference type="Rhea" id="RHEA:64604"/>
        <dbReference type="Rhea" id="RHEA-COMP:9863"/>
        <dbReference type="Rhea" id="RHEA-COMP:16635"/>
        <dbReference type="ChEBI" id="CHEBI:29999"/>
        <dbReference type="ChEBI" id="CHEBI:33019"/>
        <dbReference type="ChEBI" id="CHEBI:46398"/>
        <dbReference type="ChEBI" id="CHEBI:156051"/>
    </reaction>
</comment>
<evidence type="ECO:0000256" key="2">
    <source>
        <dbReference type="ARBA" id="ARBA00022679"/>
    </source>
</evidence>
<feature type="binding site" evidence="8">
    <location>
        <position position="133"/>
    </location>
    <ligand>
        <name>ATP</name>
        <dbReference type="ChEBI" id="CHEBI:30616"/>
    </ligand>
</feature>
<evidence type="ECO:0000256" key="8">
    <source>
        <dbReference type="HAMAP-Rule" id="MF_00692"/>
    </source>
</evidence>
<feature type="binding site" evidence="8">
    <location>
        <position position="269"/>
    </location>
    <ligand>
        <name>Mg(2+)</name>
        <dbReference type="ChEBI" id="CHEBI:18420"/>
    </ligand>
</feature>
<dbReference type="EMBL" id="JACEUX010000002">
    <property type="protein sequence ID" value="MBA5247015.1"/>
    <property type="molecule type" value="Genomic_DNA"/>
</dbReference>
<comment type="cofactor">
    <cofactor evidence="8">
        <name>Mg(2+)</name>
        <dbReference type="ChEBI" id="CHEBI:18420"/>
    </cofactor>
    <cofactor evidence="8">
        <name>Mn(2+)</name>
        <dbReference type="ChEBI" id="CHEBI:29035"/>
    </cofactor>
</comment>
<proteinExistence type="inferred from homology"/>
<organism evidence="10 11">
    <name type="scientific">Marnyiella aurantia</name>
    <dbReference type="NCBI Taxonomy" id="2758037"/>
    <lineage>
        <taxon>Bacteria</taxon>
        <taxon>Pseudomonadati</taxon>
        <taxon>Bacteroidota</taxon>
        <taxon>Flavobacteriia</taxon>
        <taxon>Flavobacteriales</taxon>
        <taxon>Weeksellaceae</taxon>
        <taxon>Marnyiella</taxon>
    </lineage>
</organism>
<dbReference type="GO" id="GO:0070733">
    <property type="term" value="F:AMPylase activity"/>
    <property type="evidence" value="ECO:0007669"/>
    <property type="project" value="UniProtKB-EC"/>
</dbReference>
<keyword evidence="3 8" id="KW-0548">Nucleotidyltransferase</keyword>
<dbReference type="EC" id="2.7.7.-" evidence="8"/>
<dbReference type="KEGG" id="cbau:H1R16_07920"/>
<dbReference type="Proteomes" id="UP000515349">
    <property type="component" value="Chromosome"/>
</dbReference>
<evidence type="ECO:0000313" key="10">
    <source>
        <dbReference type="EMBL" id="QMS97650.1"/>
    </source>
</evidence>
<evidence type="ECO:0000313" key="9">
    <source>
        <dbReference type="EMBL" id="MBA5247015.1"/>
    </source>
</evidence>
<evidence type="ECO:0000313" key="11">
    <source>
        <dbReference type="Proteomes" id="UP000515349"/>
    </source>
</evidence>
<feature type="binding site" evidence="8">
    <location>
        <position position="121"/>
    </location>
    <ligand>
        <name>ATP</name>
        <dbReference type="ChEBI" id="CHEBI:30616"/>
    </ligand>
</feature>
<name>A0A7D7QUY9_9FLAO</name>
<feature type="binding site" evidence="8">
    <location>
        <position position="278"/>
    </location>
    <ligand>
        <name>ATP</name>
        <dbReference type="ChEBI" id="CHEBI:30616"/>
    </ligand>
</feature>
<protein>
    <recommendedName>
        <fullName evidence="8">Protein nucleotidyltransferase YdiU</fullName>
        <ecNumber evidence="8">2.7.7.-</ecNumber>
    </recommendedName>
    <alternativeName>
        <fullName evidence="8">Protein adenylyltransferase YdiU</fullName>
        <ecNumber evidence="8">2.7.7.108</ecNumber>
    </alternativeName>
    <alternativeName>
        <fullName evidence="8">Protein uridylyltransferase YdiU</fullName>
        <ecNumber evidence="8">2.7.7.-</ecNumber>
    </alternativeName>
</protein>
<reference evidence="10 11" key="1">
    <citation type="submission" date="2020-07" db="EMBL/GenBank/DDBJ databases">
        <title>Chryseobacterium sp.cx-624.</title>
        <authorList>
            <person name="Yang C."/>
        </authorList>
    </citation>
    <scope>NUCLEOTIDE SEQUENCE [LARGE SCALE GENOMIC DNA]</scope>
    <source>
        <strain evidence="10">Cx-624</strain>
        <strain evidence="11">cx-624</strain>
    </source>
</reference>
<dbReference type="NCBIfam" id="NF000658">
    <property type="entry name" value="PRK00029.1"/>
    <property type="match status" value="1"/>
</dbReference>
<feature type="binding site" evidence="8">
    <location>
        <position position="198"/>
    </location>
    <ligand>
        <name>ATP</name>
        <dbReference type="ChEBI" id="CHEBI:30616"/>
    </ligand>
</feature>
<keyword evidence="12" id="KW-1185">Reference proteome</keyword>
<sequence length="513" mass="58658">MNLQNITQQYLDIFPGDLSGSLQQRQTPNVLYSTVKPVGFARPKLILFNEELSQHTGLGKFDDEDLPFLAATDLPANVRTYATAYAGHQFGNWAGQLGDGRAIYAGEIKDENGRTTELQWKGAGATPYSRSADGRAVLRSSLREYLMSEAMWYLGVPTTRSLSIVLTGEQVIRDMMYDGNPQPEPGAVVIRTAESFLRFGHFELLSAQKDIALLTELTDFAIANYFPEIRTEGSLKYRDFFASVCRKTAALMSEWFRVGFVHGVMNTDNMSLVGLTIDYGPFSMLDSYDLNFTPNTTDLPGRRYAFGKQAQISQWNLWQLANALFPLIENADFLEKTLNEYSDHFWQQHDCMMASKFGFENLTEKDDEFFTEWQKLMTDLQLDYTLFFTELEKWDESAGLQDFFEKVSYSVTTDESLSKLNDFLISYIERRNLNNITIAESRMLMAKSNPRFILRNYLLFECIEEVKRGEKNMLNKLLHALQNPYQEIYPEFSVKRPLGYDDVSGCSMLSCSS</sequence>
<dbReference type="Pfam" id="PF02696">
    <property type="entry name" value="SelO"/>
    <property type="match status" value="1"/>
</dbReference>
<keyword evidence="8" id="KW-0464">Manganese</keyword>
<dbReference type="HAMAP" id="MF_00692">
    <property type="entry name" value="SelO"/>
    <property type="match status" value="1"/>
</dbReference>
<feature type="binding site" evidence="8">
    <location>
        <position position="101"/>
    </location>
    <ligand>
        <name>ATP</name>
        <dbReference type="ChEBI" id="CHEBI:30616"/>
    </ligand>
</feature>
<dbReference type="EC" id="2.7.7.108" evidence="8"/>
<comment type="function">
    <text evidence="8">Nucleotidyltransferase involved in the post-translational modification of proteins. It can catalyze the addition of adenosine monophosphate (AMP) or uridine monophosphate (UMP) to a protein, resulting in modifications known as AMPylation and UMPylation.</text>
</comment>
<comment type="catalytic activity">
    <reaction evidence="8">
        <text>L-tyrosyl-[protein] + ATP = O-(5'-adenylyl)-L-tyrosyl-[protein] + diphosphate</text>
        <dbReference type="Rhea" id="RHEA:54288"/>
        <dbReference type="Rhea" id="RHEA-COMP:10136"/>
        <dbReference type="Rhea" id="RHEA-COMP:13846"/>
        <dbReference type="ChEBI" id="CHEBI:30616"/>
        <dbReference type="ChEBI" id="CHEBI:33019"/>
        <dbReference type="ChEBI" id="CHEBI:46858"/>
        <dbReference type="ChEBI" id="CHEBI:83624"/>
        <dbReference type="EC" id="2.7.7.108"/>
    </reaction>
</comment>
<feature type="binding site" evidence="8">
    <location>
        <position position="98"/>
    </location>
    <ligand>
        <name>ATP</name>
        <dbReference type="ChEBI" id="CHEBI:30616"/>
    </ligand>
</feature>
<dbReference type="GO" id="GO:0030145">
    <property type="term" value="F:manganese ion binding"/>
    <property type="evidence" value="ECO:0007669"/>
    <property type="project" value="UniProtKB-UniRule"/>
</dbReference>
<dbReference type="GO" id="GO:0005524">
    <property type="term" value="F:ATP binding"/>
    <property type="evidence" value="ECO:0007669"/>
    <property type="project" value="UniProtKB-UniRule"/>
</dbReference>
<evidence type="ECO:0000256" key="5">
    <source>
        <dbReference type="ARBA" id="ARBA00022741"/>
    </source>
</evidence>
<dbReference type="Proteomes" id="UP000539710">
    <property type="component" value="Unassembled WGS sequence"/>
</dbReference>
<reference evidence="12" key="2">
    <citation type="submission" date="2020-07" db="EMBL/GenBank/DDBJ databases">
        <title>Flavobacterium sp. xlx-214.</title>
        <authorList>
            <person name="Yang C."/>
        </authorList>
    </citation>
    <scope>NUCLEOTIDE SEQUENCE [LARGE SCALE GENOMIC DNA]</scope>
    <source>
        <strain evidence="12">CX-624</strain>
    </source>
</reference>
<feature type="binding site" evidence="8">
    <location>
        <position position="191"/>
    </location>
    <ligand>
        <name>ATP</name>
        <dbReference type="ChEBI" id="CHEBI:30616"/>
    </ligand>
</feature>
<dbReference type="EMBL" id="CP059472">
    <property type="protein sequence ID" value="QMS97650.1"/>
    <property type="molecule type" value="Genomic_DNA"/>
</dbReference>
<dbReference type="GO" id="GO:0000287">
    <property type="term" value="F:magnesium ion binding"/>
    <property type="evidence" value="ECO:0007669"/>
    <property type="project" value="UniProtKB-UniRule"/>
</dbReference>
<comment type="catalytic activity">
    <reaction evidence="8">
        <text>L-histidyl-[protein] + UTP = N(tele)-(5'-uridylyl)-L-histidyl-[protein] + diphosphate</text>
        <dbReference type="Rhea" id="RHEA:83891"/>
        <dbReference type="Rhea" id="RHEA-COMP:9745"/>
        <dbReference type="Rhea" id="RHEA-COMP:20239"/>
        <dbReference type="ChEBI" id="CHEBI:29979"/>
        <dbReference type="ChEBI" id="CHEBI:33019"/>
        <dbReference type="ChEBI" id="CHEBI:46398"/>
        <dbReference type="ChEBI" id="CHEBI:233474"/>
    </reaction>
</comment>
<dbReference type="AlphaFoldDB" id="A0A7D7QUY9"/>
<comment type="similarity">
    <text evidence="1 8">Belongs to the SELO family.</text>
</comment>
<keyword evidence="7 8" id="KW-0460">Magnesium</keyword>
<reference evidence="9" key="3">
    <citation type="submission" date="2020-07" db="EMBL/GenBank/DDBJ databases">
        <authorList>
            <person name="Yang C."/>
        </authorList>
    </citation>
    <scope>NUCLEOTIDE SEQUENCE</scope>
    <source>
        <strain evidence="9">Cx-624</strain>
    </source>
</reference>
<evidence type="ECO:0000256" key="3">
    <source>
        <dbReference type="ARBA" id="ARBA00022695"/>
    </source>
</evidence>
<dbReference type="InterPro" id="IPR003846">
    <property type="entry name" value="SelO"/>
</dbReference>
<dbReference type="PANTHER" id="PTHR32057">
    <property type="entry name" value="PROTEIN ADENYLYLTRANSFERASE SELO, MITOCHONDRIAL"/>
    <property type="match status" value="1"/>
</dbReference>
<comment type="catalytic activity">
    <reaction evidence="8">
        <text>L-threonyl-[protein] + ATP = 3-O-(5'-adenylyl)-L-threonyl-[protein] + diphosphate</text>
        <dbReference type="Rhea" id="RHEA:54292"/>
        <dbReference type="Rhea" id="RHEA-COMP:11060"/>
        <dbReference type="Rhea" id="RHEA-COMP:13847"/>
        <dbReference type="ChEBI" id="CHEBI:30013"/>
        <dbReference type="ChEBI" id="CHEBI:30616"/>
        <dbReference type="ChEBI" id="CHEBI:33019"/>
        <dbReference type="ChEBI" id="CHEBI:138113"/>
        <dbReference type="EC" id="2.7.7.108"/>
    </reaction>
</comment>
<keyword evidence="5 8" id="KW-0547">Nucleotide-binding</keyword>
<dbReference type="RefSeq" id="WP_181887114.1">
    <property type="nucleotide sequence ID" value="NZ_CP059472.1"/>
</dbReference>
<evidence type="ECO:0000256" key="1">
    <source>
        <dbReference type="ARBA" id="ARBA00009747"/>
    </source>
</evidence>
<evidence type="ECO:0000256" key="4">
    <source>
        <dbReference type="ARBA" id="ARBA00022723"/>
    </source>
</evidence>